<evidence type="ECO:0000313" key="3">
    <source>
        <dbReference type="Proteomes" id="UP000594638"/>
    </source>
</evidence>
<feature type="non-terminal residue" evidence="2">
    <location>
        <position position="58"/>
    </location>
</feature>
<dbReference type="Gramene" id="OE9A098926T1">
    <property type="protein sequence ID" value="OE9A098926C1"/>
    <property type="gene ID" value="OE9A098926"/>
</dbReference>
<organism evidence="2 3">
    <name type="scientific">Olea europaea subsp. europaea</name>
    <dbReference type="NCBI Taxonomy" id="158383"/>
    <lineage>
        <taxon>Eukaryota</taxon>
        <taxon>Viridiplantae</taxon>
        <taxon>Streptophyta</taxon>
        <taxon>Embryophyta</taxon>
        <taxon>Tracheophyta</taxon>
        <taxon>Spermatophyta</taxon>
        <taxon>Magnoliopsida</taxon>
        <taxon>eudicotyledons</taxon>
        <taxon>Gunneridae</taxon>
        <taxon>Pentapetalae</taxon>
        <taxon>asterids</taxon>
        <taxon>lamiids</taxon>
        <taxon>Lamiales</taxon>
        <taxon>Oleaceae</taxon>
        <taxon>Oleeae</taxon>
        <taxon>Olea</taxon>
    </lineage>
</organism>
<name>A0A8S0TJL0_OLEEU</name>
<dbReference type="AlphaFoldDB" id="A0A8S0TJL0"/>
<evidence type="ECO:0000256" key="1">
    <source>
        <dbReference type="SAM" id="MobiDB-lite"/>
    </source>
</evidence>
<gene>
    <name evidence="2" type="ORF">OLEA9_A098926</name>
</gene>
<reference evidence="2 3" key="1">
    <citation type="submission" date="2019-12" db="EMBL/GenBank/DDBJ databases">
        <authorList>
            <person name="Alioto T."/>
            <person name="Alioto T."/>
            <person name="Gomez Garrido J."/>
        </authorList>
    </citation>
    <scope>NUCLEOTIDE SEQUENCE [LARGE SCALE GENOMIC DNA]</scope>
</reference>
<accession>A0A8S0TJL0</accession>
<keyword evidence="3" id="KW-1185">Reference proteome</keyword>
<feature type="region of interest" description="Disordered" evidence="1">
    <location>
        <begin position="1"/>
        <end position="27"/>
    </location>
</feature>
<dbReference type="Proteomes" id="UP000594638">
    <property type="component" value="Unassembled WGS sequence"/>
</dbReference>
<evidence type="ECO:0000313" key="2">
    <source>
        <dbReference type="EMBL" id="CAA3004707.1"/>
    </source>
</evidence>
<feature type="compositionally biased region" description="Basic and acidic residues" evidence="1">
    <location>
        <begin position="18"/>
        <end position="27"/>
    </location>
</feature>
<dbReference type="EMBL" id="CACTIH010006425">
    <property type="protein sequence ID" value="CAA3004707.1"/>
    <property type="molecule type" value="Genomic_DNA"/>
</dbReference>
<sequence>MGKQNTPSGVPKINATNEEQKKQKSEVKNLACNAMCETDVILGSIVLNRSNSWTHERQ</sequence>
<protein>
    <submittedName>
        <fullName evidence="2">Uncharacterized protein</fullName>
    </submittedName>
</protein>
<comment type="caution">
    <text evidence="2">The sequence shown here is derived from an EMBL/GenBank/DDBJ whole genome shotgun (WGS) entry which is preliminary data.</text>
</comment>
<proteinExistence type="predicted"/>